<dbReference type="Pfam" id="PF06707">
    <property type="entry name" value="DUF1194"/>
    <property type="match status" value="1"/>
</dbReference>
<dbReference type="PROSITE" id="PS50106">
    <property type="entry name" value="PDZ"/>
    <property type="match status" value="2"/>
</dbReference>
<dbReference type="CDD" id="cd00383">
    <property type="entry name" value="trans_reg_C"/>
    <property type="match status" value="1"/>
</dbReference>
<dbReference type="GO" id="GO:0004252">
    <property type="term" value="F:serine-type endopeptidase activity"/>
    <property type="evidence" value="ECO:0007669"/>
    <property type="project" value="InterPro"/>
</dbReference>
<keyword evidence="12" id="KW-0418">Kinase</keyword>
<dbReference type="InterPro" id="IPR036388">
    <property type="entry name" value="WH-like_DNA-bd_sf"/>
</dbReference>
<evidence type="ECO:0000259" key="25">
    <source>
        <dbReference type="PROSITE" id="PS50109"/>
    </source>
</evidence>
<dbReference type="InterPro" id="IPR005467">
    <property type="entry name" value="His_kinase_dom"/>
</dbReference>
<evidence type="ECO:0000256" key="6">
    <source>
        <dbReference type="ARBA" id="ARBA00013035"/>
    </source>
</evidence>
<evidence type="ECO:0000256" key="4">
    <source>
        <dbReference type="ARBA" id="ARBA00010541"/>
    </source>
</evidence>
<dbReference type="InterPro" id="IPR036465">
    <property type="entry name" value="vWFA_dom_sf"/>
</dbReference>
<dbReference type="InterPro" id="IPR003661">
    <property type="entry name" value="HisK_dim/P_dom"/>
</dbReference>
<dbReference type="PANTHER" id="PTHR22939">
    <property type="entry name" value="SERINE PROTEASE FAMILY S1C HTRA-RELATED"/>
    <property type="match status" value="1"/>
</dbReference>
<keyword evidence="16 20" id="KW-0238">DNA-binding</keyword>
<proteinExistence type="inferred from homology"/>
<dbReference type="Pfam" id="PF01904">
    <property type="entry name" value="DUF72"/>
    <property type="match status" value="1"/>
</dbReference>
<dbReference type="Gene3D" id="3.40.50.410">
    <property type="entry name" value="von Willebrand factor, type A domain"/>
    <property type="match status" value="1"/>
</dbReference>
<feature type="domain" description="Histidine kinase" evidence="25">
    <location>
        <begin position="937"/>
        <end position="1150"/>
    </location>
</feature>
<feature type="DNA-binding region" description="OmpR/PhoB-type" evidence="20">
    <location>
        <begin position="601"/>
        <end position="699"/>
    </location>
</feature>
<dbReference type="PROSITE" id="PS50110">
    <property type="entry name" value="RESPONSE_REGULATORY"/>
    <property type="match status" value="1"/>
</dbReference>
<keyword evidence="23" id="KW-0732">Signal</keyword>
<dbReference type="InterPro" id="IPR003660">
    <property type="entry name" value="HAMP_dom"/>
</dbReference>
<reference evidence="30" key="1">
    <citation type="submission" date="2021-02" db="EMBL/GenBank/DDBJ databases">
        <authorList>
            <person name="Dougan E. K."/>
            <person name="Rhodes N."/>
            <person name="Thang M."/>
            <person name="Chan C."/>
        </authorList>
    </citation>
    <scope>NUCLEOTIDE SEQUENCE</scope>
</reference>
<dbReference type="SUPFAM" id="SSF158472">
    <property type="entry name" value="HAMP domain-like"/>
    <property type="match status" value="1"/>
</dbReference>
<dbReference type="InterPro" id="IPR036890">
    <property type="entry name" value="HATPase_C_sf"/>
</dbReference>
<dbReference type="InterPro" id="IPR002035">
    <property type="entry name" value="VWF_A"/>
</dbReference>
<evidence type="ECO:0000256" key="2">
    <source>
        <dbReference type="ARBA" id="ARBA00001772"/>
    </source>
</evidence>
<evidence type="ECO:0000256" key="20">
    <source>
        <dbReference type="PROSITE-ProRule" id="PRU01091"/>
    </source>
</evidence>
<evidence type="ECO:0000256" key="5">
    <source>
        <dbReference type="ARBA" id="ARBA00012438"/>
    </source>
</evidence>
<comment type="caution">
    <text evidence="30">The sequence shown here is derived from an EMBL/GenBank/DDBJ whole genome shotgun (WGS) entry which is preliminary data.</text>
</comment>
<keyword evidence="17" id="KW-0804">Transcription</keyword>
<keyword evidence="22" id="KW-0472">Membrane</keyword>
<dbReference type="SMART" id="SM00228">
    <property type="entry name" value="PDZ"/>
    <property type="match status" value="2"/>
</dbReference>
<name>A0A813BSY9_9DINO</name>
<dbReference type="PROSITE" id="PS50885">
    <property type="entry name" value="HAMP"/>
    <property type="match status" value="1"/>
</dbReference>
<evidence type="ECO:0000256" key="3">
    <source>
        <dbReference type="ARBA" id="ARBA00004418"/>
    </source>
</evidence>
<dbReference type="InterPro" id="IPR002763">
    <property type="entry name" value="DUF72"/>
</dbReference>
<keyword evidence="14" id="KW-0805">Transcription regulation</keyword>
<keyword evidence="13" id="KW-0378">Hydrolase</keyword>
<gene>
    <name evidence="30" type="ORF">SNEC2469_LOCUS31794</name>
</gene>
<evidence type="ECO:0000256" key="11">
    <source>
        <dbReference type="ARBA" id="ARBA00022764"/>
    </source>
</evidence>
<keyword evidence="9" id="KW-0645">Protease</keyword>
<keyword evidence="10" id="KW-0808">Transferase</keyword>
<feature type="modified residue" description="4-aspartylphosphate" evidence="19">
    <location>
        <position position="527"/>
    </location>
</feature>
<dbReference type="CDD" id="cd06225">
    <property type="entry name" value="HAMP"/>
    <property type="match status" value="1"/>
</dbReference>
<dbReference type="InterPro" id="IPR036520">
    <property type="entry name" value="UPF0759_sf"/>
</dbReference>
<evidence type="ECO:0000256" key="15">
    <source>
        <dbReference type="ARBA" id="ARBA00023016"/>
    </source>
</evidence>
<dbReference type="Gene3D" id="2.40.10.120">
    <property type="match status" value="1"/>
</dbReference>
<dbReference type="GO" id="GO:0006355">
    <property type="term" value="P:regulation of DNA-templated transcription"/>
    <property type="evidence" value="ECO:0007669"/>
    <property type="project" value="InterPro"/>
</dbReference>
<dbReference type="EC" id="3.4.21.107" evidence="6"/>
<feature type="transmembrane region" description="Helical" evidence="22">
    <location>
        <begin position="855"/>
        <end position="874"/>
    </location>
</feature>
<dbReference type="Gene3D" id="3.30.565.10">
    <property type="entry name" value="Histidine kinase-like ATPase, C-terminal domain"/>
    <property type="match status" value="1"/>
</dbReference>
<evidence type="ECO:0000256" key="7">
    <source>
        <dbReference type="ARBA" id="ARBA00013958"/>
    </source>
</evidence>
<evidence type="ECO:0000256" key="8">
    <source>
        <dbReference type="ARBA" id="ARBA00022553"/>
    </source>
</evidence>
<evidence type="ECO:0000256" key="18">
    <source>
        <dbReference type="ARBA" id="ARBA00032850"/>
    </source>
</evidence>
<dbReference type="FunFam" id="1.10.10.10:FF:000005">
    <property type="entry name" value="Two-component system response regulator"/>
    <property type="match status" value="1"/>
</dbReference>
<dbReference type="InterPro" id="IPR036097">
    <property type="entry name" value="HisK_dim/P_sf"/>
</dbReference>
<sequence length="1808" mass="194536">MSARHLFRSTAKGVLPAALAATVLIAGSVAQAKPAPESFAPLVKRVSPAVVYVETERQQEARGPQGLPFPEGSPFEEFFKRFGIPDMPEGQRPRPQRGVGSGFIVDDEGYIVTNNHVVEGADGVEITLDDGTTYDAELVGTDPQTDLALLKIDPRGELTALSFGDSDGIEVGDWVVAVGNPFGLGGSVTAGIVSARGRNINAGPYDDFIQTDAAINRGNSGGPMFNLDGEDSGAVERGWLGVMVQHVTPELAEAMGLDSPRGALVANVVEGGPADAAGLRQGDVILDFAGTEITEMRDLPRVVANTEVGRSVEVRIWRNGETAREEVEIGKLQPQQASRQARPGQPQPSPESAVSESLGADLARLDAETRARFELPGDSQGVVILEVQPDGPAAAAGLRPGDLIRRIDGEQVDSPNQVSDALSEAASGQRSALMLVERGGNPLFVGVKPRPPLHGPGPAGIFFRTGRPPASKGRWAMRILIIEDDDQTAEYMRKGLSEAGHVVDRADEGRDGLYMASSGEYDAVVLDRMLPGLDGLKVLEAMRAAGIQTPVLILSALGQVDDRVGGLRAGADDYLTKPFAFSELLARLDSMTRRRAASAPDTTLSVGDLTLDRLSRKVTRGGQAVELQPREFQLLEFLMRHAGQVVTRTMLLEGVWDYHFDPQTNVIDVHMSRLRQKVDKGFDSALIEAGGVRSLRLLPAGATARFALIYFAFFAISVLLLLGWIYLRTVPMLDRQVAETVAAELRGLADQAREGGLAGLIEAIDRRSGEGGDPDGVYLLVGPEGRKLAGNLRAWPEAARGDGEWLLLDLRRRTEAGLQPRQVGARSFALQTGHRLLVGRDFGARGRYAGALVEALAWALAGALILGLAGGWLISRNVARRVGAVTATSRQIMRGDLSQRMPKDGSGDEFDRLSDSLNAMLQRIEELMTGLRTVSDSLAHDLRSPLTRLKGRIELALRGPEDTEAYRDALERALAEADHLLATFSGLLSIARAEAGAARSQFEVLDLAHLAEEIGELYEPAASDAGLIWQSDIRAPAPVRGHRQLLAQLISNLLDNALKYGAGGNALSLAVRARDGAIELSVADSGPGIPAAARAAVLQRFVRLDESRREPGSGLGLSLVAAVAKLHEAELHLEDNAPGLRVRLVFERAPRDGTIPVDLELVLAVDASGSVDAAEYALQMQGIARALRDPQVRAAIAEGPHGAIAVTVMLWAEANRPKQALPWARLSDAAGLAAYAARVAAMPRRLPAGGTGIGKALQYAVWELERNAFTAPRRVIDLSGDGRETAFREFSLSARQGRTVATLRGITVNGLAILNEEPDLAAYYRAEVIGGPGAFVETARDYRDFAAALRRKLIREIAWRPQVSQGTGGRAKGSRPANVMRKSQYLSAADFEAAARAAAGRTSAELYAESGLAPGPARWMLAVGEVHLPLRLFAALALRHKGLAEPRPTTAEARELAQAAGLTAYDGHRAEGPLRTGCTAIACVDLAQGRTGWILGGDSTLMRRPNKSDSFTDVVTKSLDVDGIPAGLALSLGHNLIFFTTEPDLADLDGASFGSIAQLTDRVRRARSEGEIRVGTSGWQYDHWIGPFYPKGTRKRDLLACYAESFDTVEVNGTFYSLPKTETVESWVRQTPANFRFAVKASRYLTHMKRLKDPAAASQKLFDALTPLGRKRGPLLLQLPPRWKANPKRLDAALAALPPGRYAVEPRDPDWLCEPVYRVLERHGAALCLYDYAGRQTEPRLTADFVYLRLHGPDAQAYTGSYSAKALAAWARRIRVWAGDGRDVFVYFDNDEAGYAPRNAAALKDRLG</sequence>
<feature type="domain" description="OmpR/PhoB-type" evidence="29">
    <location>
        <begin position="601"/>
        <end position="699"/>
    </location>
</feature>
<dbReference type="EMBL" id="CAJNJA010078119">
    <property type="protein sequence ID" value="CAE7921673.1"/>
    <property type="molecule type" value="Genomic_DNA"/>
</dbReference>
<evidence type="ECO:0000256" key="16">
    <source>
        <dbReference type="ARBA" id="ARBA00023125"/>
    </source>
</evidence>
<dbReference type="SMART" id="SM00862">
    <property type="entry name" value="Trans_reg_C"/>
    <property type="match status" value="1"/>
</dbReference>
<dbReference type="PANTHER" id="PTHR22939:SF130">
    <property type="entry name" value="PERIPLASMIC SERINE ENDOPROTEASE DEGP-LIKE-RELATED"/>
    <property type="match status" value="1"/>
</dbReference>
<dbReference type="Pfam" id="PF00072">
    <property type="entry name" value="Response_reg"/>
    <property type="match status" value="1"/>
</dbReference>
<dbReference type="SUPFAM" id="SSF53300">
    <property type="entry name" value="vWA-like"/>
    <property type="match status" value="1"/>
</dbReference>
<dbReference type="Pfam" id="PF00486">
    <property type="entry name" value="Trans_reg_C"/>
    <property type="match status" value="1"/>
</dbReference>
<dbReference type="SUPFAM" id="SSF50156">
    <property type="entry name" value="PDZ domain-like"/>
    <property type="match status" value="2"/>
</dbReference>
<dbReference type="Gene3D" id="6.10.340.10">
    <property type="match status" value="1"/>
</dbReference>
<dbReference type="GO" id="GO:0006508">
    <property type="term" value="P:proteolysis"/>
    <property type="evidence" value="ECO:0007669"/>
    <property type="project" value="UniProtKB-KW"/>
</dbReference>
<dbReference type="PRINTS" id="PR00834">
    <property type="entry name" value="PROTEASES2C"/>
</dbReference>
<evidence type="ECO:0000256" key="1">
    <source>
        <dbReference type="ARBA" id="ARBA00000085"/>
    </source>
</evidence>
<keyword evidence="11" id="KW-0574">Periplasm</keyword>
<dbReference type="InterPro" id="IPR001789">
    <property type="entry name" value="Sig_transdc_resp-reg_receiver"/>
</dbReference>
<dbReference type="SUPFAM" id="SSF55874">
    <property type="entry name" value="ATPase domain of HSP90 chaperone/DNA topoisomerase II/histidine kinase"/>
    <property type="match status" value="1"/>
</dbReference>
<dbReference type="GO" id="GO:0016020">
    <property type="term" value="C:membrane"/>
    <property type="evidence" value="ECO:0007669"/>
    <property type="project" value="InterPro"/>
</dbReference>
<dbReference type="InterPro" id="IPR003594">
    <property type="entry name" value="HATPase_dom"/>
</dbReference>
<dbReference type="SUPFAM" id="SSF117396">
    <property type="entry name" value="TM1631-like"/>
    <property type="match status" value="1"/>
</dbReference>
<keyword evidence="15" id="KW-0346">Stress response</keyword>
<dbReference type="InterPro" id="IPR001940">
    <property type="entry name" value="Peptidase_S1C"/>
</dbReference>
<dbReference type="CDD" id="cd10839">
    <property type="entry name" value="cpPDZ1_DegP-like"/>
    <property type="match status" value="1"/>
</dbReference>
<evidence type="ECO:0000256" key="13">
    <source>
        <dbReference type="ARBA" id="ARBA00022801"/>
    </source>
</evidence>
<dbReference type="SMART" id="SM00387">
    <property type="entry name" value="HATPase_c"/>
    <property type="match status" value="1"/>
</dbReference>
<comment type="subcellular location">
    <subcellularLocation>
        <location evidence="3">Periplasm</location>
    </subcellularLocation>
</comment>
<dbReference type="SUPFAM" id="SSF47384">
    <property type="entry name" value="Homodimeric domain of signal transducing histidine kinase"/>
    <property type="match status" value="1"/>
</dbReference>
<comment type="catalytic activity">
    <reaction evidence="2">
        <text>Acts on substrates that are at least partially unfolded. The cleavage site P1 residue is normally between a pair of hydrophobic residues, such as Val-|-Val.</text>
        <dbReference type="EC" id="3.4.21.107"/>
    </reaction>
</comment>
<feature type="domain" description="Response regulatory" evidence="26">
    <location>
        <begin position="478"/>
        <end position="592"/>
    </location>
</feature>
<evidence type="ECO:0000256" key="22">
    <source>
        <dbReference type="SAM" id="Phobius"/>
    </source>
</evidence>
<evidence type="ECO:0000313" key="30">
    <source>
        <dbReference type="EMBL" id="CAE7921673.1"/>
    </source>
</evidence>
<dbReference type="CDD" id="cd00082">
    <property type="entry name" value="HisKA"/>
    <property type="match status" value="1"/>
</dbReference>
<feature type="chain" id="PRO_5032346786" description="Probable periplasmic serine endoprotease DegP-like" evidence="23">
    <location>
        <begin position="33"/>
        <end position="1808"/>
    </location>
</feature>
<evidence type="ECO:0000259" key="26">
    <source>
        <dbReference type="PROSITE" id="PS50110"/>
    </source>
</evidence>
<feature type="transmembrane region" description="Helical" evidence="22">
    <location>
        <begin position="706"/>
        <end position="727"/>
    </location>
</feature>
<dbReference type="SMART" id="SM00388">
    <property type="entry name" value="HisKA"/>
    <property type="match status" value="1"/>
</dbReference>
<dbReference type="CDD" id="cd00075">
    <property type="entry name" value="HATPase"/>
    <property type="match status" value="1"/>
</dbReference>
<evidence type="ECO:0000259" key="24">
    <source>
        <dbReference type="PROSITE" id="PS50106"/>
    </source>
</evidence>
<feature type="domain" description="PDZ" evidence="24">
    <location>
        <begin position="224"/>
        <end position="320"/>
    </location>
</feature>
<feature type="domain" description="VWFA" evidence="27">
    <location>
        <begin position="1160"/>
        <end position="1357"/>
    </location>
</feature>
<dbReference type="PROSITE" id="PS51755">
    <property type="entry name" value="OMPR_PHOB"/>
    <property type="match status" value="1"/>
</dbReference>
<dbReference type="SMART" id="SM00448">
    <property type="entry name" value="REC"/>
    <property type="match status" value="1"/>
</dbReference>
<evidence type="ECO:0000256" key="21">
    <source>
        <dbReference type="SAM" id="MobiDB-lite"/>
    </source>
</evidence>
<evidence type="ECO:0000256" key="9">
    <source>
        <dbReference type="ARBA" id="ARBA00022670"/>
    </source>
</evidence>
<dbReference type="InterPro" id="IPR001867">
    <property type="entry name" value="OmpR/PhoB-type_DNA-bd"/>
</dbReference>
<dbReference type="PROSITE" id="PS50234">
    <property type="entry name" value="VWFA"/>
    <property type="match status" value="1"/>
</dbReference>
<dbReference type="Pfam" id="PF13365">
    <property type="entry name" value="Trypsin_2"/>
    <property type="match status" value="1"/>
</dbReference>
<dbReference type="GO" id="GO:0003677">
    <property type="term" value="F:DNA binding"/>
    <property type="evidence" value="ECO:0007669"/>
    <property type="project" value="UniProtKB-UniRule"/>
</dbReference>
<dbReference type="PROSITE" id="PS50109">
    <property type="entry name" value="HIS_KIN"/>
    <property type="match status" value="1"/>
</dbReference>
<dbReference type="InterPro" id="IPR001478">
    <property type="entry name" value="PDZ"/>
</dbReference>
<dbReference type="Gene3D" id="3.20.20.410">
    <property type="entry name" value="Protein of unknown function UPF0759"/>
    <property type="match status" value="1"/>
</dbReference>
<dbReference type="CDD" id="cd06779">
    <property type="entry name" value="cpPDZ_Deg_HtrA-like"/>
    <property type="match status" value="1"/>
</dbReference>
<evidence type="ECO:0000259" key="27">
    <source>
        <dbReference type="PROSITE" id="PS50234"/>
    </source>
</evidence>
<dbReference type="SMART" id="SM00304">
    <property type="entry name" value="HAMP"/>
    <property type="match status" value="1"/>
</dbReference>
<evidence type="ECO:0000259" key="29">
    <source>
        <dbReference type="PROSITE" id="PS51755"/>
    </source>
</evidence>
<dbReference type="InterPro" id="IPR041489">
    <property type="entry name" value="PDZ_6"/>
</dbReference>
<evidence type="ECO:0000313" key="31">
    <source>
        <dbReference type="Proteomes" id="UP000601435"/>
    </source>
</evidence>
<evidence type="ECO:0000256" key="19">
    <source>
        <dbReference type="PROSITE-ProRule" id="PRU00169"/>
    </source>
</evidence>
<protein>
    <recommendedName>
        <fullName evidence="7">Probable periplasmic serine endoprotease DegP-like</fullName>
        <ecNumber evidence="5">2.7.13.3</ecNumber>
        <ecNumber evidence="6">3.4.21.107</ecNumber>
    </recommendedName>
    <alternativeName>
        <fullName evidence="18">Protease Do</fullName>
    </alternativeName>
</protein>
<accession>A0A813BSY9</accession>
<dbReference type="Gene3D" id="1.10.287.130">
    <property type="match status" value="1"/>
</dbReference>
<keyword evidence="31" id="KW-1185">Reference proteome</keyword>
<dbReference type="Gene3D" id="2.30.42.10">
    <property type="match status" value="2"/>
</dbReference>
<comment type="catalytic activity">
    <reaction evidence="1">
        <text>ATP + protein L-histidine = ADP + protein N-phospho-L-histidine.</text>
        <dbReference type="EC" id="2.7.13.3"/>
    </reaction>
</comment>
<evidence type="ECO:0000256" key="14">
    <source>
        <dbReference type="ARBA" id="ARBA00023015"/>
    </source>
</evidence>
<evidence type="ECO:0000256" key="12">
    <source>
        <dbReference type="ARBA" id="ARBA00022777"/>
    </source>
</evidence>
<dbReference type="OrthoDB" id="449392at2759"/>
<keyword evidence="8 19" id="KW-0597">Phosphoprotein</keyword>
<dbReference type="Pfam" id="PF17820">
    <property type="entry name" value="PDZ_6"/>
    <property type="match status" value="1"/>
</dbReference>
<dbReference type="Gene3D" id="3.40.50.2300">
    <property type="match status" value="1"/>
</dbReference>
<comment type="similarity">
    <text evidence="4">Belongs to the peptidase S1C family.</text>
</comment>
<feature type="domain" description="HAMP" evidence="28">
    <location>
        <begin position="876"/>
        <end position="929"/>
    </location>
</feature>
<feature type="domain" description="PDZ" evidence="24">
    <location>
        <begin position="359"/>
        <end position="414"/>
    </location>
</feature>
<dbReference type="InterPro" id="IPR036034">
    <property type="entry name" value="PDZ_sf"/>
</dbReference>
<dbReference type="Pfam" id="PF02518">
    <property type="entry name" value="HATPase_c"/>
    <property type="match status" value="1"/>
</dbReference>
<keyword evidence="22" id="KW-0812">Transmembrane</keyword>
<dbReference type="Pfam" id="PF13180">
    <property type="entry name" value="PDZ_2"/>
    <property type="match status" value="1"/>
</dbReference>
<feature type="signal peptide" evidence="23">
    <location>
        <begin position="1"/>
        <end position="32"/>
    </location>
</feature>
<keyword evidence="22" id="KW-1133">Transmembrane helix</keyword>
<dbReference type="InterPro" id="IPR011006">
    <property type="entry name" value="CheY-like_superfamily"/>
</dbReference>
<organism evidence="30 31">
    <name type="scientific">Symbiodinium necroappetens</name>
    <dbReference type="NCBI Taxonomy" id="1628268"/>
    <lineage>
        <taxon>Eukaryota</taxon>
        <taxon>Sar</taxon>
        <taxon>Alveolata</taxon>
        <taxon>Dinophyceae</taxon>
        <taxon>Suessiales</taxon>
        <taxon>Symbiodiniaceae</taxon>
        <taxon>Symbiodinium</taxon>
    </lineage>
</organism>
<dbReference type="InterPro" id="IPR010607">
    <property type="entry name" value="DUF1194"/>
</dbReference>
<dbReference type="SUPFAM" id="SSF52172">
    <property type="entry name" value="CheY-like"/>
    <property type="match status" value="1"/>
</dbReference>
<dbReference type="Pfam" id="PF00672">
    <property type="entry name" value="HAMP"/>
    <property type="match status" value="1"/>
</dbReference>
<evidence type="ECO:0000256" key="23">
    <source>
        <dbReference type="SAM" id="SignalP"/>
    </source>
</evidence>
<dbReference type="Gene3D" id="1.10.10.10">
    <property type="entry name" value="Winged helix-like DNA-binding domain superfamily/Winged helix DNA-binding domain"/>
    <property type="match status" value="1"/>
</dbReference>
<dbReference type="CDD" id="cd19935">
    <property type="entry name" value="REC_OmpR_CusR-like"/>
    <property type="match status" value="1"/>
</dbReference>
<dbReference type="InterPro" id="IPR009003">
    <property type="entry name" value="Peptidase_S1_PA"/>
</dbReference>
<dbReference type="Pfam" id="PF00512">
    <property type="entry name" value="HisKA"/>
    <property type="match status" value="1"/>
</dbReference>
<dbReference type="Proteomes" id="UP000601435">
    <property type="component" value="Unassembled WGS sequence"/>
</dbReference>
<dbReference type="SUPFAM" id="SSF50494">
    <property type="entry name" value="Trypsin-like serine proteases"/>
    <property type="match status" value="1"/>
</dbReference>
<dbReference type="GO" id="GO:0000155">
    <property type="term" value="F:phosphorelay sensor kinase activity"/>
    <property type="evidence" value="ECO:0007669"/>
    <property type="project" value="InterPro"/>
</dbReference>
<evidence type="ECO:0000259" key="28">
    <source>
        <dbReference type="PROSITE" id="PS50885"/>
    </source>
</evidence>
<dbReference type="EC" id="2.7.13.3" evidence="5"/>
<evidence type="ECO:0000256" key="10">
    <source>
        <dbReference type="ARBA" id="ARBA00022679"/>
    </source>
</evidence>
<feature type="region of interest" description="Disordered" evidence="21">
    <location>
        <begin position="325"/>
        <end position="357"/>
    </location>
</feature>
<evidence type="ECO:0000256" key="17">
    <source>
        <dbReference type="ARBA" id="ARBA00023163"/>
    </source>
</evidence>